<keyword evidence="2" id="KW-0812">Transmembrane</keyword>
<sequence length="155" mass="16187">MTTRFDEDPEFGPDDPLTVLLRPPADHLAPLPGHFESVRRTAARRRLLRTAAGAAVTCAVAVLVALPLHLARLPGTPDRPTVPLAPPSAPRTADPSPSASHAPSPTPSPAGTGPATAVPSTPAPRRTAPTPSRDLDTTRAPSATPTRTTERTLRM</sequence>
<gene>
    <name evidence="3" type="ORF">WN71_015390</name>
</gene>
<comment type="caution">
    <text evidence="3">The sequence shown here is derived from an EMBL/GenBank/DDBJ whole genome shotgun (WGS) entry which is preliminary data.</text>
</comment>
<dbReference type="EMBL" id="LAVA02000033">
    <property type="protein sequence ID" value="OIJ67088.1"/>
    <property type="molecule type" value="Genomic_DNA"/>
</dbReference>
<protein>
    <submittedName>
        <fullName evidence="3">Uncharacterized protein</fullName>
    </submittedName>
</protein>
<evidence type="ECO:0000256" key="2">
    <source>
        <dbReference type="SAM" id="Phobius"/>
    </source>
</evidence>
<dbReference type="STRING" id="1428628.WN71_015390"/>
<keyword evidence="2" id="KW-1133">Transmembrane helix</keyword>
<feature type="region of interest" description="Disordered" evidence="1">
    <location>
        <begin position="72"/>
        <end position="155"/>
    </location>
</feature>
<evidence type="ECO:0000313" key="4">
    <source>
        <dbReference type="Proteomes" id="UP000034196"/>
    </source>
</evidence>
<proteinExistence type="predicted"/>
<organism evidence="3 4">
    <name type="scientific">Streptomyces mangrovisoli</name>
    <dbReference type="NCBI Taxonomy" id="1428628"/>
    <lineage>
        <taxon>Bacteria</taxon>
        <taxon>Bacillati</taxon>
        <taxon>Actinomycetota</taxon>
        <taxon>Actinomycetes</taxon>
        <taxon>Kitasatosporales</taxon>
        <taxon>Streptomycetaceae</taxon>
        <taxon>Streptomyces</taxon>
    </lineage>
</organism>
<dbReference type="AlphaFoldDB" id="A0A1J4NXP0"/>
<dbReference type="Proteomes" id="UP000034196">
    <property type="component" value="Unassembled WGS sequence"/>
</dbReference>
<name>A0A1J4NXP0_9ACTN</name>
<feature type="transmembrane region" description="Helical" evidence="2">
    <location>
        <begin position="47"/>
        <end position="70"/>
    </location>
</feature>
<dbReference type="RefSeq" id="WP_071369850.1">
    <property type="nucleotide sequence ID" value="NZ_LAVA02000033.1"/>
</dbReference>
<keyword evidence="2" id="KW-0472">Membrane</keyword>
<evidence type="ECO:0000256" key="1">
    <source>
        <dbReference type="SAM" id="MobiDB-lite"/>
    </source>
</evidence>
<accession>A0A1J4NXP0</accession>
<keyword evidence="4" id="KW-1185">Reference proteome</keyword>
<reference evidence="3" key="1">
    <citation type="submission" date="2016-10" db="EMBL/GenBank/DDBJ databases">
        <title>Genome sequence of Streptomyces mangrovisoli MUSC 149.</title>
        <authorList>
            <person name="Lee L.-H."/>
            <person name="Ser H.-L."/>
        </authorList>
    </citation>
    <scope>NUCLEOTIDE SEQUENCE [LARGE SCALE GENOMIC DNA]</scope>
    <source>
        <strain evidence="3">MUSC 149</strain>
    </source>
</reference>
<feature type="compositionally biased region" description="Low complexity" evidence="1">
    <location>
        <begin position="92"/>
        <end position="147"/>
    </location>
</feature>
<evidence type="ECO:0000313" key="3">
    <source>
        <dbReference type="EMBL" id="OIJ67088.1"/>
    </source>
</evidence>